<keyword evidence="3" id="KW-0862">Zinc</keyword>
<feature type="domain" description="CHHC U11-48K-type" evidence="5">
    <location>
        <begin position="39"/>
        <end position="66"/>
    </location>
</feature>
<dbReference type="SUPFAM" id="SSF57667">
    <property type="entry name" value="beta-beta-alpha zinc fingers"/>
    <property type="match status" value="1"/>
</dbReference>
<dbReference type="PROSITE" id="PS51800">
    <property type="entry name" value="ZF_CHHC_U11_48K"/>
    <property type="match status" value="2"/>
</dbReference>
<proteinExistence type="predicted"/>
<dbReference type="InterPro" id="IPR036236">
    <property type="entry name" value="Znf_C2H2_sf"/>
</dbReference>
<organism evidence="6 7">
    <name type="scientific">Aedes albopictus</name>
    <name type="common">Asian tiger mosquito</name>
    <name type="synonym">Stegomyia albopicta</name>
    <dbReference type="NCBI Taxonomy" id="7160"/>
    <lineage>
        <taxon>Eukaryota</taxon>
        <taxon>Metazoa</taxon>
        <taxon>Ecdysozoa</taxon>
        <taxon>Arthropoda</taxon>
        <taxon>Hexapoda</taxon>
        <taxon>Insecta</taxon>
        <taxon>Pterygota</taxon>
        <taxon>Neoptera</taxon>
        <taxon>Endopterygota</taxon>
        <taxon>Diptera</taxon>
        <taxon>Nematocera</taxon>
        <taxon>Culicoidea</taxon>
        <taxon>Culicidae</taxon>
        <taxon>Culicinae</taxon>
        <taxon>Aedini</taxon>
        <taxon>Aedes</taxon>
        <taxon>Stegomyia</taxon>
    </lineage>
</organism>
<dbReference type="EnsemblMetazoa" id="AALFPA23_016124.R23504">
    <property type="protein sequence ID" value="AALFPA23_016124.P23504"/>
    <property type="gene ID" value="AALFPA23_016124"/>
</dbReference>
<reference evidence="7" key="1">
    <citation type="journal article" date="2015" name="Proc. Natl. Acad. Sci. U.S.A.">
        <title>Genome sequence of the Asian Tiger mosquito, Aedes albopictus, reveals insights into its biology, genetics, and evolution.</title>
        <authorList>
            <person name="Chen X.G."/>
            <person name="Jiang X."/>
            <person name="Gu J."/>
            <person name="Xu M."/>
            <person name="Wu Y."/>
            <person name="Deng Y."/>
            <person name="Zhang C."/>
            <person name="Bonizzoni M."/>
            <person name="Dermauw W."/>
            <person name="Vontas J."/>
            <person name="Armbruster P."/>
            <person name="Huang X."/>
            <person name="Yang Y."/>
            <person name="Zhang H."/>
            <person name="He W."/>
            <person name="Peng H."/>
            <person name="Liu Y."/>
            <person name="Wu K."/>
            <person name="Chen J."/>
            <person name="Lirakis M."/>
            <person name="Topalis P."/>
            <person name="Van Leeuwen T."/>
            <person name="Hall A.B."/>
            <person name="Jiang X."/>
            <person name="Thorpe C."/>
            <person name="Mueller R.L."/>
            <person name="Sun C."/>
            <person name="Waterhouse R.M."/>
            <person name="Yan G."/>
            <person name="Tu Z.J."/>
            <person name="Fang X."/>
            <person name="James A.A."/>
        </authorList>
    </citation>
    <scope>NUCLEOTIDE SEQUENCE [LARGE SCALE GENOMIC DNA]</scope>
    <source>
        <strain evidence="7">Foshan</strain>
    </source>
</reference>
<keyword evidence="1" id="KW-0479">Metal-binding</keyword>
<name>A0ABM1Z8P2_AEDAL</name>
<evidence type="ECO:0000256" key="2">
    <source>
        <dbReference type="ARBA" id="ARBA00022771"/>
    </source>
</evidence>
<accession>A0ABM1Z8P2</accession>
<dbReference type="Proteomes" id="UP000069940">
    <property type="component" value="Unassembled WGS sequence"/>
</dbReference>
<feature type="compositionally biased region" description="Basic and acidic residues" evidence="4">
    <location>
        <begin position="168"/>
        <end position="193"/>
    </location>
</feature>
<dbReference type="InterPro" id="IPR022776">
    <property type="entry name" value="TRM13/UPF0224_CHHC_Znf_dom"/>
</dbReference>
<evidence type="ECO:0000313" key="6">
    <source>
        <dbReference type="EnsemblMetazoa" id="AALFPA23_016124.P23504"/>
    </source>
</evidence>
<keyword evidence="2" id="KW-0863">Zinc-finger</keyword>
<feature type="region of interest" description="Disordered" evidence="4">
    <location>
        <begin position="168"/>
        <end position="238"/>
    </location>
</feature>
<evidence type="ECO:0000256" key="3">
    <source>
        <dbReference type="ARBA" id="ARBA00022833"/>
    </source>
</evidence>
<dbReference type="PANTHER" id="PTHR21402">
    <property type="entry name" value="GAMETOCYTE SPECIFIC FACTOR 1-RELATED"/>
    <property type="match status" value="1"/>
</dbReference>
<sequence length="263" mass="30551">MSYVEELMPCPYDSSHRIPPHSMQRHLFKCRKNNPSTKLVACPFNTAHHVPERELKLHVESCDDRATFELYKYSILSGSSSTSSNSSYKDEEPELIYYNVDTPQEPGITLQNDDECWDDSAVPAYNPQQYCRTAKIIRKASLMAPVAKQQFYREEYHRHREIRMALEMKDTKAQSQRNDDHVSYDKPAFKEYRNPVSESTVKEPSKGAVQNPLDQHKDRPMEKKQNNHQQKRRFRVRDNRSKVLVNAIGEISGLLSMNLNVGC</sequence>
<evidence type="ECO:0000256" key="1">
    <source>
        <dbReference type="ARBA" id="ARBA00022723"/>
    </source>
</evidence>
<feature type="compositionally biased region" description="Basic and acidic residues" evidence="4">
    <location>
        <begin position="214"/>
        <end position="225"/>
    </location>
</feature>
<dbReference type="GeneID" id="109431305"/>
<evidence type="ECO:0000313" key="7">
    <source>
        <dbReference type="Proteomes" id="UP000069940"/>
    </source>
</evidence>
<dbReference type="InterPro" id="IPR051591">
    <property type="entry name" value="UPF0224_FAM112_RNA_Proc"/>
</dbReference>
<keyword evidence="7" id="KW-1185">Reference proteome</keyword>
<feature type="domain" description="CHHC U11-48K-type" evidence="5">
    <location>
        <begin position="7"/>
        <end position="34"/>
    </location>
</feature>
<evidence type="ECO:0000259" key="5">
    <source>
        <dbReference type="PROSITE" id="PS51800"/>
    </source>
</evidence>
<evidence type="ECO:0000256" key="4">
    <source>
        <dbReference type="SAM" id="MobiDB-lite"/>
    </source>
</evidence>
<reference evidence="6" key="2">
    <citation type="submission" date="2025-05" db="UniProtKB">
        <authorList>
            <consortium name="EnsemblMetazoa"/>
        </authorList>
    </citation>
    <scope>IDENTIFICATION</scope>
    <source>
        <strain evidence="6">Foshan</strain>
    </source>
</reference>
<dbReference type="RefSeq" id="XP_019563065.2">
    <property type="nucleotide sequence ID" value="XM_019707520.3"/>
</dbReference>
<protein>
    <recommendedName>
        <fullName evidence="5">CHHC U11-48K-type domain-containing protein</fullName>
    </recommendedName>
</protein>
<dbReference type="Pfam" id="PF05253">
    <property type="entry name" value="zf-U11-48K"/>
    <property type="match status" value="2"/>
</dbReference>
<dbReference type="PANTHER" id="PTHR21402:SF5">
    <property type="entry name" value="GAMETOCYTE SPECIFIC FACTOR 1"/>
    <property type="match status" value="1"/>
</dbReference>